<keyword evidence="4" id="KW-1185">Reference proteome</keyword>
<feature type="domain" description="Coenzyme Q-binding protein COQ10 START" evidence="2">
    <location>
        <begin position="11"/>
        <end position="134"/>
    </location>
</feature>
<reference evidence="3" key="1">
    <citation type="journal article" date="2014" name="Int. J. Syst. Evol. Microbiol.">
        <title>Complete genome sequence of Corynebacterium casei LMG S-19264T (=DSM 44701T), isolated from a smear-ripened cheese.</title>
        <authorList>
            <consortium name="US DOE Joint Genome Institute (JGI-PGF)"/>
            <person name="Walter F."/>
            <person name="Albersmeier A."/>
            <person name="Kalinowski J."/>
            <person name="Ruckert C."/>
        </authorList>
    </citation>
    <scope>NUCLEOTIDE SEQUENCE</scope>
    <source>
        <strain evidence="3">CGMCC 1.15254</strain>
    </source>
</reference>
<dbReference type="InterPro" id="IPR044996">
    <property type="entry name" value="COQ10-like"/>
</dbReference>
<dbReference type="RefSeq" id="WP_188660259.1">
    <property type="nucleotide sequence ID" value="NZ_BMHV01000001.1"/>
</dbReference>
<dbReference type="EMBL" id="BMHV01000001">
    <property type="protein sequence ID" value="GGF52567.1"/>
    <property type="molecule type" value="Genomic_DNA"/>
</dbReference>
<evidence type="ECO:0000313" key="4">
    <source>
        <dbReference type="Proteomes" id="UP000632498"/>
    </source>
</evidence>
<accession>A0A917F728</accession>
<gene>
    <name evidence="3" type="ORF">GCM10011332_02310</name>
</gene>
<dbReference type="GO" id="GO:0048039">
    <property type="term" value="F:ubiquinone binding"/>
    <property type="evidence" value="ECO:0007669"/>
    <property type="project" value="InterPro"/>
</dbReference>
<dbReference type="CDD" id="cd07813">
    <property type="entry name" value="COQ10p_like"/>
    <property type="match status" value="1"/>
</dbReference>
<dbReference type="AlphaFoldDB" id="A0A917F728"/>
<dbReference type="GO" id="GO:0045333">
    <property type="term" value="P:cellular respiration"/>
    <property type="evidence" value="ECO:0007669"/>
    <property type="project" value="InterPro"/>
</dbReference>
<dbReference type="PANTHER" id="PTHR12901:SF10">
    <property type="entry name" value="COENZYME Q-BINDING PROTEIN COQ10, MITOCHONDRIAL"/>
    <property type="match status" value="1"/>
</dbReference>
<dbReference type="InterPro" id="IPR023393">
    <property type="entry name" value="START-like_dom_sf"/>
</dbReference>
<evidence type="ECO:0000313" key="3">
    <source>
        <dbReference type="EMBL" id="GGF52567.1"/>
    </source>
</evidence>
<organism evidence="3 4">
    <name type="scientific">Terasakiella brassicae</name>
    <dbReference type="NCBI Taxonomy" id="1634917"/>
    <lineage>
        <taxon>Bacteria</taxon>
        <taxon>Pseudomonadati</taxon>
        <taxon>Pseudomonadota</taxon>
        <taxon>Alphaproteobacteria</taxon>
        <taxon>Rhodospirillales</taxon>
        <taxon>Terasakiellaceae</taxon>
        <taxon>Terasakiella</taxon>
    </lineage>
</organism>
<dbReference type="SUPFAM" id="SSF55961">
    <property type="entry name" value="Bet v1-like"/>
    <property type="match status" value="1"/>
</dbReference>
<dbReference type="Pfam" id="PF03364">
    <property type="entry name" value="Polyketide_cyc"/>
    <property type="match status" value="1"/>
</dbReference>
<evidence type="ECO:0000259" key="2">
    <source>
        <dbReference type="Pfam" id="PF03364"/>
    </source>
</evidence>
<dbReference type="Gene3D" id="3.30.530.20">
    <property type="match status" value="1"/>
</dbReference>
<proteinExistence type="inferred from homology"/>
<name>A0A917F728_9PROT</name>
<sequence length="146" mass="16645">MPTHAEIKYSPYSAAQMYALVADVASYPDFLPWCLATRVRSVENNVMIADMVIGFKMIREKYTSEVTLDPDKEVKIVYKNGPFKYLNSHWKFTDKPGGGCEIDFFVDFEFRSALLQKVMGAVFNEAVQLMMSAFQKRAIELYGTNA</sequence>
<reference evidence="3" key="2">
    <citation type="submission" date="2020-09" db="EMBL/GenBank/DDBJ databases">
        <authorList>
            <person name="Sun Q."/>
            <person name="Zhou Y."/>
        </authorList>
    </citation>
    <scope>NUCLEOTIDE SEQUENCE</scope>
    <source>
        <strain evidence="3">CGMCC 1.15254</strain>
    </source>
</reference>
<keyword evidence="3" id="KW-0830">Ubiquinone</keyword>
<protein>
    <submittedName>
        <fullName evidence="3">Ubiquinone-binding protein</fullName>
    </submittedName>
</protein>
<dbReference type="Proteomes" id="UP000632498">
    <property type="component" value="Unassembled WGS sequence"/>
</dbReference>
<dbReference type="InterPro" id="IPR005031">
    <property type="entry name" value="COQ10_START"/>
</dbReference>
<comment type="similarity">
    <text evidence="1">Belongs to the ribosome association toxin RatA family.</text>
</comment>
<comment type="caution">
    <text evidence="3">The sequence shown here is derived from an EMBL/GenBank/DDBJ whole genome shotgun (WGS) entry which is preliminary data.</text>
</comment>
<evidence type="ECO:0000256" key="1">
    <source>
        <dbReference type="ARBA" id="ARBA00008918"/>
    </source>
</evidence>
<dbReference type="PANTHER" id="PTHR12901">
    <property type="entry name" value="SPERM PROTEIN HOMOLOG"/>
    <property type="match status" value="1"/>
</dbReference>